<sequence>MTFSSLSLHPALLKALADLNYQAPTPIQAQAIPEVLAGKDVMAGAQTGTGKTAAFTLPLLHQLLNQAQTGPSLRTLVLVPTRELAQQVYSNVCHYARHTPLTAVAVYGGTSLRPQIEALKGGADLLVATPGRLLDLLSKRALSLSQVQHLVFDEADRILDLGFKEEVSQILAQLPRQRQTLLFSATFDDSIFKLSHRWLTDPVHIEVDNRNSAAVSIDQQVYVVDADRKRELVSYLIGSKNWHQVLLFTKTRQGADALAKEMVKDGISADAIHGDKSQGARDRALEGFKQGSVRALVATDVAARGIDITSLEYVINVDLPFIAEDYVHRIGRCGRAGATGLAISLLSPGEEYLLEEIEAVLDQRLPQQWLPGFEPDFSKPVEDHRKNSRTAQRRRVKKRAQGGRTGNRRR</sequence>
<evidence type="ECO:0000256" key="2">
    <source>
        <dbReference type="ARBA" id="ARBA00022490"/>
    </source>
</evidence>
<feature type="compositionally biased region" description="Basic residues" evidence="12">
    <location>
        <begin position="386"/>
        <end position="410"/>
    </location>
</feature>
<feature type="short sequence motif" description="Q motif" evidence="10">
    <location>
        <begin position="1"/>
        <end position="29"/>
    </location>
</feature>
<evidence type="ECO:0000259" key="15">
    <source>
        <dbReference type="PROSITE" id="PS51195"/>
    </source>
</evidence>
<dbReference type="SUPFAM" id="SSF52540">
    <property type="entry name" value="P-loop containing nucleoside triphosphate hydrolases"/>
    <property type="match status" value="2"/>
</dbReference>
<dbReference type="Pfam" id="PF00271">
    <property type="entry name" value="Helicase_C"/>
    <property type="match status" value="1"/>
</dbReference>
<feature type="domain" description="DEAD-box RNA helicase Q" evidence="15">
    <location>
        <begin position="1"/>
        <end position="29"/>
    </location>
</feature>
<dbReference type="PANTHER" id="PTHR47959:SF7">
    <property type="entry name" value="ATP-DEPENDENT RNA HELICASE DEAD BOX FAMILY"/>
    <property type="match status" value="1"/>
</dbReference>
<keyword evidence="3 11" id="KW-0547">Nucleotide-binding</keyword>
<feature type="domain" description="Helicase C-terminal" evidence="14">
    <location>
        <begin position="216"/>
        <end position="378"/>
    </location>
</feature>
<reference evidence="17" key="1">
    <citation type="submission" date="2016-10" db="EMBL/GenBank/DDBJ databases">
        <authorList>
            <person name="Varghese N."/>
            <person name="Submissions S."/>
        </authorList>
    </citation>
    <scope>NUCLEOTIDE SEQUENCE [LARGE SCALE GENOMIC DNA]</scope>
    <source>
        <strain evidence="17">DSM 23317</strain>
    </source>
</reference>
<dbReference type="GO" id="GO:0009266">
    <property type="term" value="P:response to temperature stimulus"/>
    <property type="evidence" value="ECO:0007669"/>
    <property type="project" value="UniProtKB-ARBA"/>
</dbReference>
<dbReference type="Gene3D" id="3.40.50.300">
    <property type="entry name" value="P-loop containing nucleotide triphosphate hydrolases"/>
    <property type="match status" value="2"/>
</dbReference>
<evidence type="ECO:0000259" key="13">
    <source>
        <dbReference type="PROSITE" id="PS51192"/>
    </source>
</evidence>
<dbReference type="GO" id="GO:0005524">
    <property type="term" value="F:ATP binding"/>
    <property type="evidence" value="ECO:0007669"/>
    <property type="project" value="UniProtKB-KW"/>
</dbReference>
<evidence type="ECO:0000256" key="10">
    <source>
        <dbReference type="PROSITE-ProRule" id="PRU00552"/>
    </source>
</evidence>
<dbReference type="FunFam" id="3.40.50.300:FF:000108">
    <property type="entry name" value="ATP-dependent RNA helicase RhlE"/>
    <property type="match status" value="1"/>
</dbReference>
<evidence type="ECO:0000256" key="1">
    <source>
        <dbReference type="ARBA" id="ARBA00012552"/>
    </source>
</evidence>
<keyword evidence="4 11" id="KW-0378">Hydrolase</keyword>
<organism evidence="16 17">
    <name type="scientific">Ferrimonas sediminum</name>
    <dbReference type="NCBI Taxonomy" id="718193"/>
    <lineage>
        <taxon>Bacteria</taxon>
        <taxon>Pseudomonadati</taxon>
        <taxon>Pseudomonadota</taxon>
        <taxon>Gammaproteobacteria</taxon>
        <taxon>Alteromonadales</taxon>
        <taxon>Ferrimonadaceae</taxon>
        <taxon>Ferrimonas</taxon>
    </lineage>
</organism>
<dbReference type="PROSITE" id="PS51195">
    <property type="entry name" value="Q_MOTIF"/>
    <property type="match status" value="1"/>
</dbReference>
<dbReference type="InterPro" id="IPR050079">
    <property type="entry name" value="DEAD_box_RNA_helicase"/>
</dbReference>
<evidence type="ECO:0000256" key="4">
    <source>
        <dbReference type="ARBA" id="ARBA00022801"/>
    </source>
</evidence>
<protein>
    <recommendedName>
        <fullName evidence="9">DEAD-box ATP-dependent RNA helicase RhpA</fullName>
        <ecNumber evidence="1">3.6.4.13</ecNumber>
    </recommendedName>
</protein>
<dbReference type="GO" id="GO:0042255">
    <property type="term" value="P:ribosome assembly"/>
    <property type="evidence" value="ECO:0007669"/>
    <property type="project" value="UniProtKB-ARBA"/>
</dbReference>
<dbReference type="InterPro" id="IPR001650">
    <property type="entry name" value="Helicase_C-like"/>
</dbReference>
<dbReference type="GO" id="GO:0003724">
    <property type="term" value="F:RNA helicase activity"/>
    <property type="evidence" value="ECO:0007669"/>
    <property type="project" value="UniProtKB-EC"/>
</dbReference>
<dbReference type="AlphaFoldDB" id="A0A1G8N2T2"/>
<dbReference type="PANTHER" id="PTHR47959">
    <property type="entry name" value="ATP-DEPENDENT RNA HELICASE RHLE-RELATED"/>
    <property type="match status" value="1"/>
</dbReference>
<dbReference type="Proteomes" id="UP000199527">
    <property type="component" value="Unassembled WGS sequence"/>
</dbReference>
<feature type="region of interest" description="Disordered" evidence="12">
    <location>
        <begin position="372"/>
        <end position="410"/>
    </location>
</feature>
<dbReference type="SMART" id="SM00490">
    <property type="entry name" value="HELICc"/>
    <property type="match status" value="1"/>
</dbReference>
<accession>A0A1G8N2T2</accession>
<dbReference type="OrthoDB" id="9808889at2"/>
<evidence type="ECO:0000256" key="6">
    <source>
        <dbReference type="ARBA" id="ARBA00022840"/>
    </source>
</evidence>
<gene>
    <name evidence="16" type="ORF">SAMN04488540_1032</name>
</gene>
<dbReference type="InterPro" id="IPR027417">
    <property type="entry name" value="P-loop_NTPase"/>
</dbReference>
<keyword evidence="5 11" id="KW-0347">Helicase</keyword>
<keyword evidence="2" id="KW-0963">Cytoplasm</keyword>
<dbReference type="EC" id="3.6.4.13" evidence="1"/>
<name>A0A1G8N2T2_9GAMM</name>
<dbReference type="FunFam" id="3.40.50.300:FF:000468">
    <property type="entry name" value="ATP-dependent RNA helicase RhlE"/>
    <property type="match status" value="1"/>
</dbReference>
<evidence type="ECO:0000256" key="7">
    <source>
        <dbReference type="ARBA" id="ARBA00038437"/>
    </source>
</evidence>
<evidence type="ECO:0000313" key="17">
    <source>
        <dbReference type="Proteomes" id="UP000199527"/>
    </source>
</evidence>
<dbReference type="CDD" id="cd00268">
    <property type="entry name" value="DEADc"/>
    <property type="match status" value="1"/>
</dbReference>
<evidence type="ECO:0000256" key="9">
    <source>
        <dbReference type="ARBA" id="ARBA00074363"/>
    </source>
</evidence>
<dbReference type="EMBL" id="FNEM01000003">
    <property type="protein sequence ID" value="SDI74581.1"/>
    <property type="molecule type" value="Genomic_DNA"/>
</dbReference>
<feature type="compositionally biased region" description="Basic and acidic residues" evidence="12">
    <location>
        <begin position="376"/>
        <end position="385"/>
    </location>
</feature>
<proteinExistence type="inferred from homology"/>
<evidence type="ECO:0000256" key="5">
    <source>
        <dbReference type="ARBA" id="ARBA00022806"/>
    </source>
</evidence>
<keyword evidence="17" id="KW-1185">Reference proteome</keyword>
<evidence type="ECO:0000259" key="14">
    <source>
        <dbReference type="PROSITE" id="PS51194"/>
    </source>
</evidence>
<comment type="catalytic activity">
    <reaction evidence="8">
        <text>ATP + H2O = ADP + phosphate + H(+)</text>
        <dbReference type="Rhea" id="RHEA:13065"/>
        <dbReference type="ChEBI" id="CHEBI:15377"/>
        <dbReference type="ChEBI" id="CHEBI:15378"/>
        <dbReference type="ChEBI" id="CHEBI:30616"/>
        <dbReference type="ChEBI" id="CHEBI:43474"/>
        <dbReference type="ChEBI" id="CHEBI:456216"/>
        <dbReference type="EC" id="3.6.4.13"/>
    </reaction>
</comment>
<evidence type="ECO:0000256" key="3">
    <source>
        <dbReference type="ARBA" id="ARBA00022741"/>
    </source>
</evidence>
<dbReference type="Pfam" id="PF00270">
    <property type="entry name" value="DEAD"/>
    <property type="match status" value="1"/>
</dbReference>
<dbReference type="InterPro" id="IPR044742">
    <property type="entry name" value="DEAD/DEAH_RhlB"/>
</dbReference>
<dbReference type="GO" id="GO:0005829">
    <property type="term" value="C:cytosol"/>
    <property type="evidence" value="ECO:0007669"/>
    <property type="project" value="TreeGrafter"/>
</dbReference>
<dbReference type="InterPro" id="IPR000629">
    <property type="entry name" value="RNA-helicase_DEAD-box_CS"/>
</dbReference>
<dbReference type="PROSITE" id="PS00039">
    <property type="entry name" value="DEAD_ATP_HELICASE"/>
    <property type="match status" value="1"/>
</dbReference>
<dbReference type="InterPro" id="IPR014001">
    <property type="entry name" value="Helicase_ATP-bd"/>
</dbReference>
<dbReference type="GO" id="GO:0016787">
    <property type="term" value="F:hydrolase activity"/>
    <property type="evidence" value="ECO:0007669"/>
    <property type="project" value="UniProtKB-KW"/>
</dbReference>
<dbReference type="RefSeq" id="WP_090362694.1">
    <property type="nucleotide sequence ID" value="NZ_FNEM01000003.1"/>
</dbReference>
<evidence type="ECO:0000313" key="16">
    <source>
        <dbReference type="EMBL" id="SDI74581.1"/>
    </source>
</evidence>
<dbReference type="CDD" id="cd18787">
    <property type="entry name" value="SF2_C_DEAD"/>
    <property type="match status" value="1"/>
</dbReference>
<evidence type="ECO:0000256" key="8">
    <source>
        <dbReference type="ARBA" id="ARBA00047984"/>
    </source>
</evidence>
<dbReference type="GO" id="GO:0003676">
    <property type="term" value="F:nucleic acid binding"/>
    <property type="evidence" value="ECO:0007669"/>
    <property type="project" value="InterPro"/>
</dbReference>
<keyword evidence="6 11" id="KW-0067">ATP-binding</keyword>
<dbReference type="PROSITE" id="PS51192">
    <property type="entry name" value="HELICASE_ATP_BIND_1"/>
    <property type="match status" value="1"/>
</dbReference>
<evidence type="ECO:0000256" key="11">
    <source>
        <dbReference type="RuleBase" id="RU000492"/>
    </source>
</evidence>
<dbReference type="InterPro" id="IPR011545">
    <property type="entry name" value="DEAD/DEAH_box_helicase_dom"/>
</dbReference>
<comment type="similarity">
    <text evidence="7 11">Belongs to the DEAD box helicase family.</text>
</comment>
<dbReference type="SMART" id="SM00487">
    <property type="entry name" value="DEXDc"/>
    <property type="match status" value="1"/>
</dbReference>
<evidence type="ECO:0000256" key="12">
    <source>
        <dbReference type="SAM" id="MobiDB-lite"/>
    </source>
</evidence>
<feature type="domain" description="Helicase ATP-binding" evidence="13">
    <location>
        <begin position="32"/>
        <end position="205"/>
    </location>
</feature>
<dbReference type="InterPro" id="IPR014014">
    <property type="entry name" value="RNA_helicase_DEAD_Q_motif"/>
</dbReference>
<dbReference type="PROSITE" id="PS51194">
    <property type="entry name" value="HELICASE_CTER"/>
    <property type="match status" value="1"/>
</dbReference>